<feature type="transmembrane region" description="Helical" evidence="2">
    <location>
        <begin position="480"/>
        <end position="497"/>
    </location>
</feature>
<feature type="transmembrane region" description="Helical" evidence="2">
    <location>
        <begin position="397"/>
        <end position="420"/>
    </location>
</feature>
<feature type="transmembrane region" description="Helical" evidence="2">
    <location>
        <begin position="611"/>
        <end position="632"/>
    </location>
</feature>
<dbReference type="InterPro" id="IPR026898">
    <property type="entry name" value="PrsW"/>
</dbReference>
<accession>A0A7S2XKG9</accession>
<evidence type="ECO:0000313" key="3">
    <source>
        <dbReference type="EMBL" id="CAD9813121.1"/>
    </source>
</evidence>
<dbReference type="AlphaFoldDB" id="A0A7S2XKG9"/>
<feature type="transmembrane region" description="Helical" evidence="2">
    <location>
        <begin position="361"/>
        <end position="385"/>
    </location>
</feature>
<feature type="transmembrane region" description="Helical" evidence="2">
    <location>
        <begin position="115"/>
        <end position="137"/>
    </location>
</feature>
<evidence type="ECO:0000256" key="2">
    <source>
        <dbReference type="SAM" id="Phobius"/>
    </source>
</evidence>
<dbReference type="Pfam" id="PF13367">
    <property type="entry name" value="PrsW-protease"/>
    <property type="match status" value="1"/>
</dbReference>
<feature type="transmembrane region" description="Helical" evidence="2">
    <location>
        <begin position="335"/>
        <end position="355"/>
    </location>
</feature>
<gene>
    <name evidence="3" type="ORF">ASEP1449_LOCUS4946</name>
</gene>
<protein>
    <submittedName>
        <fullName evidence="3">Uncharacterized protein</fullName>
    </submittedName>
</protein>
<feature type="region of interest" description="Disordered" evidence="1">
    <location>
        <begin position="531"/>
        <end position="561"/>
    </location>
</feature>
<feature type="transmembrane region" description="Helical" evidence="2">
    <location>
        <begin position="90"/>
        <end position="109"/>
    </location>
</feature>
<dbReference type="GO" id="GO:0008233">
    <property type="term" value="F:peptidase activity"/>
    <property type="evidence" value="ECO:0007669"/>
    <property type="project" value="InterPro"/>
</dbReference>
<feature type="transmembrane region" description="Helical" evidence="2">
    <location>
        <begin position="644"/>
        <end position="665"/>
    </location>
</feature>
<feature type="transmembrane region" description="Helical" evidence="2">
    <location>
        <begin position="576"/>
        <end position="599"/>
    </location>
</feature>
<proteinExistence type="predicted"/>
<keyword evidence="2" id="KW-0812">Transmembrane</keyword>
<keyword evidence="2" id="KW-0472">Membrane</keyword>
<keyword evidence="2" id="KW-1133">Transmembrane helix</keyword>
<feature type="compositionally biased region" description="Acidic residues" evidence="1">
    <location>
        <begin position="538"/>
        <end position="547"/>
    </location>
</feature>
<dbReference type="EMBL" id="HBHQ01007351">
    <property type="protein sequence ID" value="CAD9813121.1"/>
    <property type="molecule type" value="Transcribed_RNA"/>
</dbReference>
<feature type="transmembrane region" description="Helical" evidence="2">
    <location>
        <begin position="677"/>
        <end position="700"/>
    </location>
</feature>
<sequence length="758" mass="85655">MRVEALSSRDDLTTPYQQHLDTALTTNHNNPRRRCKRPYKGFSTSIASSFVDPKQARVDCCALTCCGILLSDQARYLIMGIQPPTLWKRMVVHVFFPLSIFLLAGYAALTIPDSYTNNLMTSLVLALLFIYTVGACLRGRQKRAGIRLQLLRRLRELHQHQQDKENEDEEEDLFSCPSDERSFHHRDDRTIHSALNRRSLTLPQTMSQINCVHQICCGCYKSDVPPLDEQEEGVDYGPYNHDVEQEDMCGCLWRVLTRACCGTCCGCYIQSCGICGLAQEGRELEKVIPAKRRRFDYITFQPFMEYYPLILNLRATKNTSMLTHIKAISTLSHDLIVTLAMTLGVLLLISVSPMYGRFRPANMAVLVATFVQAFTVLYLVHWIYHKFDLSFDALVKYFACGFFLSTTTSIFFETVIQTVLQLSLSVLMLLFGVNVEENEGGYNRIPTVTTYRSGFAGQFRILASENSGQYVESFVHDHPIVYIIYLGLTAFVMAALVEELGKYFGYIMVEHPDFLSRKELEDAATYTSPILSTVSSDSETDEQPVEEEASHSNSTGMAAPDFSHQTRSLNSIGSGITAGMISVAVGFACCENLIYIFIYNQSRVKEQLIVLMMRSLFPIHPLCAAIQSIGVCRRDLEKGTDRRLGRLLFPAVLLHGSYDFVIMVLNYLSSNKGEYTLVPIMLCYVSSTLFVLAGISFFVVESALQRERLHAMDQHVDADTTVMRGKFSSLIHQMLNIRQSRKKKGTDMEMISRDATLL</sequence>
<reference evidence="3" key="1">
    <citation type="submission" date="2021-01" db="EMBL/GenBank/DDBJ databases">
        <authorList>
            <person name="Corre E."/>
            <person name="Pelletier E."/>
            <person name="Niang G."/>
            <person name="Scheremetjew M."/>
            <person name="Finn R."/>
            <person name="Kale V."/>
            <person name="Holt S."/>
            <person name="Cochrane G."/>
            <person name="Meng A."/>
            <person name="Brown T."/>
            <person name="Cohen L."/>
        </authorList>
    </citation>
    <scope>NUCLEOTIDE SEQUENCE</scope>
    <source>
        <strain evidence="3">CCMP2084</strain>
    </source>
</reference>
<feature type="region of interest" description="Disordered" evidence="1">
    <location>
        <begin position="159"/>
        <end position="181"/>
    </location>
</feature>
<name>A0A7S2XKG9_9STRA</name>
<organism evidence="3">
    <name type="scientific">Attheya septentrionalis</name>
    <dbReference type="NCBI Taxonomy" id="420275"/>
    <lineage>
        <taxon>Eukaryota</taxon>
        <taxon>Sar</taxon>
        <taxon>Stramenopiles</taxon>
        <taxon>Ochrophyta</taxon>
        <taxon>Bacillariophyta</taxon>
        <taxon>Coscinodiscophyceae</taxon>
        <taxon>Chaetocerotophycidae</taxon>
        <taxon>Chaetocerotales</taxon>
        <taxon>Attheyaceae</taxon>
        <taxon>Attheya</taxon>
    </lineage>
</organism>
<evidence type="ECO:0000256" key="1">
    <source>
        <dbReference type="SAM" id="MobiDB-lite"/>
    </source>
</evidence>